<name>A0A1E4S6B4_CYBJN</name>
<dbReference type="SMART" id="SM00325">
    <property type="entry name" value="RhoGEF"/>
    <property type="match status" value="1"/>
</dbReference>
<keyword evidence="3" id="KW-1185">Reference proteome</keyword>
<dbReference type="InterPro" id="IPR035899">
    <property type="entry name" value="DBL_dom_sf"/>
</dbReference>
<gene>
    <name evidence="2" type="ORF">CYBJADRAFT_161540</name>
</gene>
<dbReference type="Pfam" id="PF00621">
    <property type="entry name" value="RhoGEF"/>
    <property type="match status" value="1"/>
</dbReference>
<protein>
    <submittedName>
        <fullName evidence="2">Dbl homology domain-containing protein</fullName>
    </submittedName>
</protein>
<evidence type="ECO:0000313" key="3">
    <source>
        <dbReference type="Proteomes" id="UP000094389"/>
    </source>
</evidence>
<organism evidence="2 3">
    <name type="scientific">Cyberlindnera jadinii (strain ATCC 18201 / CBS 1600 / BCRC 20928 / JCM 3617 / NBRC 0987 / NRRL Y-1542)</name>
    <name type="common">Torula yeast</name>
    <name type="synonym">Candida utilis</name>
    <dbReference type="NCBI Taxonomy" id="983966"/>
    <lineage>
        <taxon>Eukaryota</taxon>
        <taxon>Fungi</taxon>
        <taxon>Dikarya</taxon>
        <taxon>Ascomycota</taxon>
        <taxon>Saccharomycotina</taxon>
        <taxon>Saccharomycetes</taxon>
        <taxon>Phaffomycetales</taxon>
        <taxon>Phaffomycetaceae</taxon>
        <taxon>Cyberlindnera</taxon>
    </lineage>
</organism>
<dbReference type="GO" id="GO:0005085">
    <property type="term" value="F:guanyl-nucleotide exchange factor activity"/>
    <property type="evidence" value="ECO:0007669"/>
    <property type="project" value="InterPro"/>
</dbReference>
<accession>A0A1E4S6B4</accession>
<dbReference type="RefSeq" id="XP_020072106.1">
    <property type="nucleotide sequence ID" value="XM_020213619.1"/>
</dbReference>
<reference evidence="2 3" key="1">
    <citation type="journal article" date="2016" name="Proc. Natl. Acad. Sci. U.S.A.">
        <title>Comparative genomics of biotechnologically important yeasts.</title>
        <authorList>
            <person name="Riley R."/>
            <person name="Haridas S."/>
            <person name="Wolfe K.H."/>
            <person name="Lopes M.R."/>
            <person name="Hittinger C.T."/>
            <person name="Goeker M."/>
            <person name="Salamov A.A."/>
            <person name="Wisecaver J.H."/>
            <person name="Long T.M."/>
            <person name="Calvey C.H."/>
            <person name="Aerts A.L."/>
            <person name="Barry K.W."/>
            <person name="Choi C."/>
            <person name="Clum A."/>
            <person name="Coughlan A.Y."/>
            <person name="Deshpande S."/>
            <person name="Douglass A.P."/>
            <person name="Hanson S.J."/>
            <person name="Klenk H.-P."/>
            <person name="LaButti K.M."/>
            <person name="Lapidus A."/>
            <person name="Lindquist E.A."/>
            <person name="Lipzen A.M."/>
            <person name="Meier-Kolthoff J.P."/>
            <person name="Ohm R.A."/>
            <person name="Otillar R.P."/>
            <person name="Pangilinan J.L."/>
            <person name="Peng Y."/>
            <person name="Rokas A."/>
            <person name="Rosa C.A."/>
            <person name="Scheuner C."/>
            <person name="Sibirny A.A."/>
            <person name="Slot J.C."/>
            <person name="Stielow J.B."/>
            <person name="Sun H."/>
            <person name="Kurtzman C.P."/>
            <person name="Blackwell M."/>
            <person name="Grigoriev I.V."/>
            <person name="Jeffries T.W."/>
        </authorList>
    </citation>
    <scope>NUCLEOTIDE SEQUENCE [LARGE SCALE GENOMIC DNA]</scope>
    <source>
        <strain evidence="3">ATCC 18201 / CBS 1600 / BCRC 20928 / JCM 3617 / NBRC 0987 / NRRL Y-1542</strain>
    </source>
</reference>
<dbReference type="PANTHER" id="PTHR45818:SF3">
    <property type="entry name" value="PROTEIN VAV"/>
    <property type="match status" value="1"/>
</dbReference>
<feature type="domain" description="DH" evidence="1">
    <location>
        <begin position="173"/>
        <end position="393"/>
    </location>
</feature>
<sequence>MLSKVAERGAQSAIKSLPSGVFGTLQGTGFEADVTKINMGEAAGVVGVNNHEHVDGEDNNNDKVESKTDDKLQPMEHDDVVYTPLQSPGPFLAPSTGDIKLEPLSLGQLSSTSDANLLTGFSSALVALALMQISTSTFNKVTPSITEYTNSSKLSPQVLEYQDLSPSSKREFSRRKIIEEILETEESYISSLRILSGFYLAMLIEKGNNGVPLRLIHDYADILIQSHESFRDQLQHLYSLSSRNSFIDYFPSISEEFDSKTKSLCSRSSPMMAALVAELISKRLISVYIYQEYNSIYDLVLKLMQSKEDDPDIGKTLTMGYQNFLETSGTIGMRMDLSFVSLISKPISRISKYKLFLETLKKMTPIEDDQMAHRSIQDSIIQTEYCLMEVNRYGLQEKNMAKKLFESLVFPSNLLQFPVEYLGFPVLKGALYSAWVGKDSQIQCQLLGVFLFKTHLILANVVRPSRYEVKFLIPLSVSKIVESNDAHGGIHTNYEYCFKLVFEHKYQLFELLLLSTDSHESTVWREKLHIMTDFINGPYQFDYSSSKFNEEQGTHSSCIIPSPFRAFDTKLDKVMRPFITTTSTGSIRRHLHRRYLESDYSNIGANDNCYFCQVFPIDVELICDAVIDNALNYASNNYPKSPHKPPVIHLKDLDKSRIENQLEDIWSDELDQEINS</sequence>
<dbReference type="STRING" id="983966.A0A1E4S6B4"/>
<proteinExistence type="predicted"/>
<evidence type="ECO:0000259" key="1">
    <source>
        <dbReference type="PROSITE" id="PS50010"/>
    </source>
</evidence>
<dbReference type="SUPFAM" id="SSF48065">
    <property type="entry name" value="DBL homology domain (DH-domain)"/>
    <property type="match status" value="1"/>
</dbReference>
<dbReference type="GeneID" id="30988015"/>
<dbReference type="EMBL" id="KV453927">
    <property type="protein sequence ID" value="ODV75067.1"/>
    <property type="molecule type" value="Genomic_DNA"/>
</dbReference>
<dbReference type="OrthoDB" id="8059989at2759"/>
<dbReference type="InterPro" id="IPR000219">
    <property type="entry name" value="DH_dom"/>
</dbReference>
<dbReference type="PANTHER" id="PTHR45818">
    <property type="entry name" value="PROTEIN VAV"/>
    <property type="match status" value="1"/>
</dbReference>
<dbReference type="AlphaFoldDB" id="A0A1E4S6B4"/>
<dbReference type="PROSITE" id="PS50010">
    <property type="entry name" value="DH_2"/>
    <property type="match status" value="1"/>
</dbReference>
<evidence type="ECO:0000313" key="2">
    <source>
        <dbReference type="EMBL" id="ODV75067.1"/>
    </source>
</evidence>
<dbReference type="Gene3D" id="1.20.900.10">
    <property type="entry name" value="Dbl homology (DH) domain"/>
    <property type="match status" value="1"/>
</dbReference>
<dbReference type="GO" id="GO:0005737">
    <property type="term" value="C:cytoplasm"/>
    <property type="evidence" value="ECO:0007669"/>
    <property type="project" value="TreeGrafter"/>
</dbReference>
<dbReference type="Proteomes" id="UP000094389">
    <property type="component" value="Unassembled WGS sequence"/>
</dbReference>